<feature type="transmembrane region" description="Helical" evidence="6">
    <location>
        <begin position="347"/>
        <end position="366"/>
    </location>
</feature>
<accession>A0AA95BSA7</accession>
<dbReference type="GO" id="GO:0005886">
    <property type="term" value="C:plasma membrane"/>
    <property type="evidence" value="ECO:0007669"/>
    <property type="project" value="UniProtKB-SubCell"/>
</dbReference>
<feature type="transmembrane region" description="Helical" evidence="6">
    <location>
        <begin position="183"/>
        <end position="202"/>
    </location>
</feature>
<evidence type="ECO:0000313" key="8">
    <source>
        <dbReference type="EMBL" id="UUX59984.1"/>
    </source>
</evidence>
<dbReference type="Gene3D" id="1.20.1250.20">
    <property type="entry name" value="MFS general substrate transporter like domains"/>
    <property type="match status" value="1"/>
</dbReference>
<feature type="transmembrane region" description="Helical" evidence="6">
    <location>
        <begin position="26"/>
        <end position="53"/>
    </location>
</feature>
<dbReference type="Proteomes" id="UP001060018">
    <property type="component" value="Chromosome"/>
</dbReference>
<keyword evidence="5 6" id="KW-0472">Membrane</keyword>
<organism evidence="8 9">
    <name type="scientific">Glutamicibacter halophytocola</name>
    <dbReference type="NCBI Taxonomy" id="1933880"/>
    <lineage>
        <taxon>Bacteria</taxon>
        <taxon>Bacillati</taxon>
        <taxon>Actinomycetota</taxon>
        <taxon>Actinomycetes</taxon>
        <taxon>Micrococcales</taxon>
        <taxon>Micrococcaceae</taxon>
        <taxon>Glutamicibacter</taxon>
    </lineage>
</organism>
<dbReference type="InterPro" id="IPR050189">
    <property type="entry name" value="MFS_Efflux_Transporters"/>
</dbReference>
<dbReference type="PANTHER" id="PTHR43124:SF3">
    <property type="entry name" value="CHLORAMPHENICOL EFFLUX PUMP RV0191"/>
    <property type="match status" value="1"/>
</dbReference>
<feature type="transmembrane region" description="Helical" evidence="6">
    <location>
        <begin position="378"/>
        <end position="401"/>
    </location>
</feature>
<dbReference type="EMBL" id="CP102487">
    <property type="protein sequence ID" value="UUX59984.1"/>
    <property type="molecule type" value="Genomic_DNA"/>
</dbReference>
<dbReference type="GO" id="GO:0022857">
    <property type="term" value="F:transmembrane transporter activity"/>
    <property type="evidence" value="ECO:0007669"/>
    <property type="project" value="InterPro"/>
</dbReference>
<reference evidence="8" key="1">
    <citation type="journal article" date="2022" name="Pest Manag. Sci.">
        <title>Glutamicibacter halophytocola-mediated host fitness of potato tuber moth on Solanaceae crops.</title>
        <authorList>
            <person name="Wang W."/>
            <person name="Xiao G."/>
            <person name="Du G."/>
            <person name="Chang L."/>
            <person name="Yang Y."/>
            <person name="Ye J."/>
            <person name="Chen B."/>
        </authorList>
    </citation>
    <scope>NUCLEOTIDE SEQUENCE</scope>
    <source>
        <strain evidence="8">S2</strain>
    </source>
</reference>
<dbReference type="Pfam" id="PF07690">
    <property type="entry name" value="MFS_1"/>
    <property type="match status" value="1"/>
</dbReference>
<feature type="transmembrane region" description="Helical" evidence="6">
    <location>
        <begin position="315"/>
        <end position="340"/>
    </location>
</feature>
<dbReference type="RefSeq" id="WP_257746089.1">
    <property type="nucleotide sequence ID" value="NZ_CP102487.1"/>
</dbReference>
<evidence type="ECO:0000256" key="4">
    <source>
        <dbReference type="ARBA" id="ARBA00022989"/>
    </source>
</evidence>
<feature type="transmembrane region" description="Helical" evidence="6">
    <location>
        <begin position="258"/>
        <end position="277"/>
    </location>
</feature>
<dbReference type="InterPro" id="IPR011701">
    <property type="entry name" value="MFS"/>
</dbReference>
<proteinExistence type="predicted"/>
<dbReference type="SUPFAM" id="SSF103473">
    <property type="entry name" value="MFS general substrate transporter"/>
    <property type="match status" value="1"/>
</dbReference>
<keyword evidence="3 6" id="KW-0812">Transmembrane</keyword>
<name>A0AA95BSA7_9MICC</name>
<evidence type="ECO:0000256" key="3">
    <source>
        <dbReference type="ARBA" id="ARBA00022692"/>
    </source>
</evidence>
<evidence type="ECO:0000256" key="5">
    <source>
        <dbReference type="ARBA" id="ARBA00023136"/>
    </source>
</evidence>
<protein>
    <submittedName>
        <fullName evidence="8">MFS transporter</fullName>
    </submittedName>
</protein>
<feature type="transmembrane region" description="Helical" evidence="6">
    <location>
        <begin position="65"/>
        <end position="86"/>
    </location>
</feature>
<evidence type="ECO:0000259" key="7">
    <source>
        <dbReference type="PROSITE" id="PS50850"/>
    </source>
</evidence>
<dbReference type="AlphaFoldDB" id="A0AA95BSA7"/>
<evidence type="ECO:0000256" key="6">
    <source>
        <dbReference type="SAM" id="Phobius"/>
    </source>
</evidence>
<evidence type="ECO:0000256" key="1">
    <source>
        <dbReference type="ARBA" id="ARBA00004651"/>
    </source>
</evidence>
<feature type="transmembrane region" description="Helical" evidence="6">
    <location>
        <begin position="152"/>
        <end position="177"/>
    </location>
</feature>
<feature type="transmembrane region" description="Helical" evidence="6">
    <location>
        <begin position="93"/>
        <end position="112"/>
    </location>
</feature>
<dbReference type="InterPro" id="IPR020846">
    <property type="entry name" value="MFS_dom"/>
</dbReference>
<feature type="transmembrane region" description="Helical" evidence="6">
    <location>
        <begin position="118"/>
        <end position="140"/>
    </location>
</feature>
<evidence type="ECO:0000256" key="2">
    <source>
        <dbReference type="ARBA" id="ARBA00022475"/>
    </source>
</evidence>
<feature type="transmembrane region" description="Helical" evidence="6">
    <location>
        <begin position="289"/>
        <end position="309"/>
    </location>
</feature>
<dbReference type="InterPro" id="IPR036259">
    <property type="entry name" value="MFS_trans_sf"/>
</dbReference>
<comment type="subcellular location">
    <subcellularLocation>
        <location evidence="1">Cell membrane</location>
        <topology evidence="1">Multi-pass membrane protein</topology>
    </subcellularLocation>
</comment>
<dbReference type="PROSITE" id="PS50850">
    <property type="entry name" value="MFS"/>
    <property type="match status" value="1"/>
</dbReference>
<gene>
    <name evidence="8" type="ORF">NUH22_05025</name>
</gene>
<feature type="transmembrane region" description="Helical" evidence="6">
    <location>
        <begin position="223"/>
        <end position="246"/>
    </location>
</feature>
<keyword evidence="2" id="KW-1003">Cell membrane</keyword>
<keyword evidence="4 6" id="KW-1133">Transmembrane helix</keyword>
<feature type="domain" description="Major facilitator superfamily (MFS) profile" evidence="7">
    <location>
        <begin position="27"/>
        <end position="403"/>
    </location>
</feature>
<evidence type="ECO:0000313" key="9">
    <source>
        <dbReference type="Proteomes" id="UP001060018"/>
    </source>
</evidence>
<dbReference type="CDD" id="cd17324">
    <property type="entry name" value="MFS_NepI_like"/>
    <property type="match status" value="1"/>
</dbReference>
<sequence length="416" mass="41951">MNVDERRPSVPTGTSRRGTTGRPIPLVVYILAVGTFTMLTTEFIVAGILTQLAADLEVSVSQAGLLITVFAAGMVIGAPLMALLTLRLPQRLTLILALAVFAAGHVVVALGTSLHLLLAARFATALATGAFWAIAGVVAAKSAGPGMASRALGIINAGGMLATVLGVPLGAFASQYFGWRGSFWGLAGLAVISAFLIARHVPGNLAPHSAVSIRKEISALRSARLWLVLAACATTTGGVLAAYSYISPLLIDGTGFSAPAIPLVLIGFGVGSLIGSLVGGRLGDAHPHLLTLIAPAASTVILLAMCLLSDLQLPMIILIALLGFFGLGANPILASLAIAYGKNAPTLASSLTVAGFNAGTVVASWAGGKALESSLGSIGPVLLGASVAILTLIPVIALSVIAKRGARQDLLPASSS</sequence>
<dbReference type="PANTHER" id="PTHR43124">
    <property type="entry name" value="PURINE EFFLUX PUMP PBUE"/>
    <property type="match status" value="1"/>
</dbReference>